<evidence type="ECO:0000313" key="2">
    <source>
        <dbReference type="EMBL" id="KAK0513472.1"/>
    </source>
</evidence>
<dbReference type="InterPro" id="IPR000683">
    <property type="entry name" value="Gfo/Idh/MocA-like_OxRdtase_N"/>
</dbReference>
<comment type="caution">
    <text evidence="2">The sequence shown here is derived from an EMBL/GenBank/DDBJ whole genome shotgun (WGS) entry which is preliminary data.</text>
</comment>
<dbReference type="PANTHER" id="PTHR43377:SF12">
    <property type="entry name" value="BINDING ROSSMANN FOLD OXIDOREDUCTASE, PUTATIVE (AFU_ORTHOLOGUE AFUA_3G11840)-RELATED"/>
    <property type="match status" value="1"/>
</dbReference>
<dbReference type="Gene3D" id="3.40.50.720">
    <property type="entry name" value="NAD(P)-binding Rossmann-like Domain"/>
    <property type="match status" value="1"/>
</dbReference>
<reference evidence="2" key="1">
    <citation type="submission" date="2023-03" db="EMBL/GenBank/DDBJ databases">
        <title>Complete genome of Cladonia borealis.</title>
        <authorList>
            <person name="Park H."/>
        </authorList>
    </citation>
    <scope>NUCLEOTIDE SEQUENCE</scope>
    <source>
        <strain evidence="2">ANT050790</strain>
    </source>
</reference>
<dbReference type="SUPFAM" id="SSF51735">
    <property type="entry name" value="NAD(P)-binding Rossmann-fold domains"/>
    <property type="match status" value="1"/>
</dbReference>
<keyword evidence="3" id="KW-1185">Reference proteome</keyword>
<dbReference type="Pfam" id="PF01408">
    <property type="entry name" value="GFO_IDH_MocA"/>
    <property type="match status" value="1"/>
</dbReference>
<evidence type="ECO:0000313" key="3">
    <source>
        <dbReference type="Proteomes" id="UP001166286"/>
    </source>
</evidence>
<protein>
    <recommendedName>
        <fullName evidence="1">Gfo/Idh/MocA-like oxidoreductase N-terminal domain-containing protein</fullName>
    </recommendedName>
</protein>
<accession>A0AA39R210</accession>
<dbReference type="InterPro" id="IPR051450">
    <property type="entry name" value="Gfo/Idh/MocA_Oxidoreductases"/>
</dbReference>
<dbReference type="AlphaFoldDB" id="A0AA39R210"/>
<dbReference type="PANTHER" id="PTHR43377">
    <property type="entry name" value="BILIVERDIN REDUCTASE A"/>
    <property type="match status" value="1"/>
</dbReference>
<dbReference type="GO" id="GO:0000166">
    <property type="term" value="F:nucleotide binding"/>
    <property type="evidence" value="ECO:0007669"/>
    <property type="project" value="InterPro"/>
</dbReference>
<dbReference type="SUPFAM" id="SSF55347">
    <property type="entry name" value="Glyceraldehyde-3-phosphate dehydrogenase-like, C-terminal domain"/>
    <property type="match status" value="1"/>
</dbReference>
<dbReference type="EMBL" id="JAFEKC020000008">
    <property type="protein sequence ID" value="KAK0513472.1"/>
    <property type="molecule type" value="Genomic_DNA"/>
</dbReference>
<organism evidence="2 3">
    <name type="scientific">Cladonia borealis</name>
    <dbReference type="NCBI Taxonomy" id="184061"/>
    <lineage>
        <taxon>Eukaryota</taxon>
        <taxon>Fungi</taxon>
        <taxon>Dikarya</taxon>
        <taxon>Ascomycota</taxon>
        <taxon>Pezizomycotina</taxon>
        <taxon>Lecanoromycetes</taxon>
        <taxon>OSLEUM clade</taxon>
        <taxon>Lecanoromycetidae</taxon>
        <taxon>Lecanorales</taxon>
        <taxon>Lecanorineae</taxon>
        <taxon>Cladoniaceae</taxon>
        <taxon>Cladonia</taxon>
    </lineage>
</organism>
<name>A0AA39R210_9LECA</name>
<feature type="domain" description="Gfo/Idh/MocA-like oxidoreductase N-terminal" evidence="1">
    <location>
        <begin position="28"/>
        <end position="158"/>
    </location>
</feature>
<gene>
    <name evidence="2" type="ORF">JMJ35_004458</name>
</gene>
<dbReference type="Gene3D" id="3.30.360.10">
    <property type="entry name" value="Dihydrodipicolinate Reductase, domain 2"/>
    <property type="match status" value="2"/>
</dbReference>
<dbReference type="InterPro" id="IPR036291">
    <property type="entry name" value="NAD(P)-bd_dom_sf"/>
</dbReference>
<evidence type="ECO:0000259" key="1">
    <source>
        <dbReference type="Pfam" id="PF01408"/>
    </source>
</evidence>
<sequence length="537" mass="60001">MATGTDQVPFVNGDTNGVQVTEQGTRKLNFLIIGAGSRGNAYASALEQCRSHYPNRIGAIAEPIASKRKALARKCVQSNESIRLFDTWQQFLEYETARQEKIAAHQHVPDGLDGVFVCTLDETHVEIITALSPLGLHIMSEKPLATTLNDCLKIYRCLQPPGTNTPSKVFSIGHVLRYSPHNMLLRKLLLEDDVIGDVLSIEHTEPVGWWHFAHSYVRGNWRKESVTAASLLTKSCHDIDLLLWLLCSPSQSSSRPPHLPSHVTSTGSLLYFKNGRKPALAGNATNCLSCPAENECLYSARTIYLQNHLARGNSGWPVNIVEPEIEDLVRGPDRNAPSLRLLERLAEDYDSQTPQNKIDRRPWFGRCVYESDNDVCDDQVVTIEWDDDPLPLDNNQSMESRIKGRGAKIATFHMVAPTEKQCQRRGRVYGTKGEIEYDSTTIRVYDFATKQVKVHYPPQPGGGHGGGDAGLARQFVKAIAVVKAGEMTVAEAQKVHVGCTLEEVIRSHAMVFAAEEARRERKVVNWLEWWKTNVERS</sequence>
<dbReference type="Proteomes" id="UP001166286">
    <property type="component" value="Unassembled WGS sequence"/>
</dbReference>
<proteinExistence type="predicted"/>